<protein>
    <submittedName>
        <fullName evidence="2">Uncharacterized protein</fullName>
    </submittedName>
</protein>
<dbReference type="AlphaFoldDB" id="E9HKJ2"/>
<evidence type="ECO:0000313" key="2">
    <source>
        <dbReference type="EMBL" id="EFX67729.1"/>
    </source>
</evidence>
<reference evidence="2 3" key="1">
    <citation type="journal article" date="2011" name="Science">
        <title>The ecoresponsive genome of Daphnia pulex.</title>
        <authorList>
            <person name="Colbourne J.K."/>
            <person name="Pfrender M.E."/>
            <person name="Gilbert D."/>
            <person name="Thomas W.K."/>
            <person name="Tucker A."/>
            <person name="Oakley T.H."/>
            <person name="Tokishita S."/>
            <person name="Aerts A."/>
            <person name="Arnold G.J."/>
            <person name="Basu M.K."/>
            <person name="Bauer D.J."/>
            <person name="Caceres C.E."/>
            <person name="Carmel L."/>
            <person name="Casola C."/>
            <person name="Choi J.H."/>
            <person name="Detter J.C."/>
            <person name="Dong Q."/>
            <person name="Dusheyko S."/>
            <person name="Eads B.D."/>
            <person name="Frohlich T."/>
            <person name="Geiler-Samerotte K.A."/>
            <person name="Gerlach D."/>
            <person name="Hatcher P."/>
            <person name="Jogdeo S."/>
            <person name="Krijgsveld J."/>
            <person name="Kriventseva E.V."/>
            <person name="Kultz D."/>
            <person name="Laforsch C."/>
            <person name="Lindquist E."/>
            <person name="Lopez J."/>
            <person name="Manak J.R."/>
            <person name="Muller J."/>
            <person name="Pangilinan J."/>
            <person name="Patwardhan R.P."/>
            <person name="Pitluck S."/>
            <person name="Pritham E.J."/>
            <person name="Rechtsteiner A."/>
            <person name="Rho M."/>
            <person name="Rogozin I.B."/>
            <person name="Sakarya O."/>
            <person name="Salamov A."/>
            <person name="Schaack S."/>
            <person name="Shapiro H."/>
            <person name="Shiga Y."/>
            <person name="Skalitzky C."/>
            <person name="Smith Z."/>
            <person name="Souvorov A."/>
            <person name="Sung W."/>
            <person name="Tang Z."/>
            <person name="Tsuchiya D."/>
            <person name="Tu H."/>
            <person name="Vos H."/>
            <person name="Wang M."/>
            <person name="Wolf Y.I."/>
            <person name="Yamagata H."/>
            <person name="Yamada T."/>
            <person name="Ye Y."/>
            <person name="Shaw J.R."/>
            <person name="Andrews J."/>
            <person name="Crease T.J."/>
            <person name="Tang H."/>
            <person name="Lucas S.M."/>
            <person name="Robertson H.M."/>
            <person name="Bork P."/>
            <person name="Koonin E.V."/>
            <person name="Zdobnov E.M."/>
            <person name="Grigoriev I.V."/>
            <person name="Lynch M."/>
            <person name="Boore J.L."/>
        </authorList>
    </citation>
    <scope>NUCLEOTIDE SEQUENCE [LARGE SCALE GENOMIC DNA]</scope>
</reference>
<accession>E9HKJ2</accession>
<dbReference type="InParanoid" id="E9HKJ2"/>
<dbReference type="EMBL" id="GL732669">
    <property type="protein sequence ID" value="EFX67729.1"/>
    <property type="molecule type" value="Genomic_DNA"/>
</dbReference>
<keyword evidence="3" id="KW-1185">Reference proteome</keyword>
<evidence type="ECO:0000256" key="1">
    <source>
        <dbReference type="SAM" id="MobiDB-lite"/>
    </source>
</evidence>
<organism evidence="2 3">
    <name type="scientific">Daphnia pulex</name>
    <name type="common">Water flea</name>
    <dbReference type="NCBI Taxonomy" id="6669"/>
    <lineage>
        <taxon>Eukaryota</taxon>
        <taxon>Metazoa</taxon>
        <taxon>Ecdysozoa</taxon>
        <taxon>Arthropoda</taxon>
        <taxon>Crustacea</taxon>
        <taxon>Branchiopoda</taxon>
        <taxon>Diplostraca</taxon>
        <taxon>Cladocera</taxon>
        <taxon>Anomopoda</taxon>
        <taxon>Daphniidae</taxon>
        <taxon>Daphnia</taxon>
    </lineage>
</organism>
<feature type="region of interest" description="Disordered" evidence="1">
    <location>
        <begin position="46"/>
        <end position="95"/>
    </location>
</feature>
<feature type="compositionally biased region" description="Gly residues" evidence="1">
    <location>
        <begin position="46"/>
        <end position="86"/>
    </location>
</feature>
<proteinExistence type="predicted"/>
<dbReference type="STRING" id="6669.E9HKJ2"/>
<dbReference type="KEGG" id="dpx:DAPPUDRAFT_261097"/>
<evidence type="ECO:0000313" key="3">
    <source>
        <dbReference type="Proteomes" id="UP000000305"/>
    </source>
</evidence>
<dbReference type="HOGENOM" id="CLU_1929672_0_0_1"/>
<sequence>MASASDAMDAAVAVANRIDAVEQLQTQMSLQLTGIAQQLQLLGGGGGAGVGGTGEGGAGGGGAGGGGAGGGGAGGGGGGGAGGGGASQRRRIDTSLFGETALRRVSGPAPLLAESVERFLPLEPTERLPGE</sequence>
<name>E9HKJ2_DAPPU</name>
<dbReference type="OrthoDB" id="10490132at2759"/>
<gene>
    <name evidence="2" type="ORF">DAPPUDRAFT_261097</name>
</gene>
<dbReference type="Proteomes" id="UP000000305">
    <property type="component" value="Unassembled WGS sequence"/>
</dbReference>